<name>A0A7J7NDR5_9MAGN</name>
<comment type="caution">
    <text evidence="2">The sequence shown here is derived from an EMBL/GenBank/DDBJ whole genome shotgun (WGS) entry which is preliminary data.</text>
</comment>
<dbReference type="EMBL" id="JACGCM010000859">
    <property type="protein sequence ID" value="KAF6165122.1"/>
    <property type="molecule type" value="Genomic_DNA"/>
</dbReference>
<accession>A0A7J7NDR5</accession>
<evidence type="ECO:0000313" key="3">
    <source>
        <dbReference type="Proteomes" id="UP000541444"/>
    </source>
</evidence>
<gene>
    <name evidence="2" type="ORF">GIB67_000706</name>
</gene>
<organism evidence="2 3">
    <name type="scientific">Kingdonia uniflora</name>
    <dbReference type="NCBI Taxonomy" id="39325"/>
    <lineage>
        <taxon>Eukaryota</taxon>
        <taxon>Viridiplantae</taxon>
        <taxon>Streptophyta</taxon>
        <taxon>Embryophyta</taxon>
        <taxon>Tracheophyta</taxon>
        <taxon>Spermatophyta</taxon>
        <taxon>Magnoliopsida</taxon>
        <taxon>Ranunculales</taxon>
        <taxon>Circaeasteraceae</taxon>
        <taxon>Kingdonia</taxon>
    </lineage>
</organism>
<feature type="compositionally biased region" description="Low complexity" evidence="1">
    <location>
        <begin position="92"/>
        <end position="104"/>
    </location>
</feature>
<evidence type="ECO:0000313" key="2">
    <source>
        <dbReference type="EMBL" id="KAF6165122.1"/>
    </source>
</evidence>
<sequence length="229" mass="25715">MYHGLDTAITTGSAITRLSQLLEYWFYEYCGVGHTIVKEERLQQLTDKNATLRRRLDSVNDQQHAHDLHLRMGSDVRVVPLPPGGGAMTRQRGSGPRTRGCSTSRRGRVFSMSIRTYYLSVRINLHNFALKSFIRIDPKSVRTDFALRNLFTIWYYTLLSTPQPQMSSSSSDSSIGDPPGISSSSFDNLILDCAAAICILHQAAMNIVVYDATSSHGRNVMGRKDKRKK</sequence>
<dbReference type="Proteomes" id="UP000541444">
    <property type="component" value="Unassembled WGS sequence"/>
</dbReference>
<feature type="region of interest" description="Disordered" evidence="1">
    <location>
        <begin position="84"/>
        <end position="104"/>
    </location>
</feature>
<keyword evidence="3" id="KW-1185">Reference proteome</keyword>
<reference evidence="2 3" key="1">
    <citation type="journal article" date="2020" name="IScience">
        <title>Genome Sequencing of the Endangered Kingdonia uniflora (Circaeasteraceae, Ranunculales) Reveals Potential Mechanisms of Evolutionary Specialization.</title>
        <authorList>
            <person name="Sun Y."/>
            <person name="Deng T."/>
            <person name="Zhang A."/>
            <person name="Moore M.J."/>
            <person name="Landis J.B."/>
            <person name="Lin N."/>
            <person name="Zhang H."/>
            <person name="Zhang X."/>
            <person name="Huang J."/>
            <person name="Zhang X."/>
            <person name="Sun H."/>
            <person name="Wang H."/>
        </authorList>
    </citation>
    <scope>NUCLEOTIDE SEQUENCE [LARGE SCALE GENOMIC DNA]</scope>
    <source>
        <strain evidence="2">TB1705</strain>
        <tissue evidence="2">Leaf</tissue>
    </source>
</reference>
<dbReference type="AlphaFoldDB" id="A0A7J7NDR5"/>
<proteinExistence type="predicted"/>
<protein>
    <submittedName>
        <fullName evidence="2">Uncharacterized protein</fullName>
    </submittedName>
</protein>
<evidence type="ECO:0000256" key="1">
    <source>
        <dbReference type="SAM" id="MobiDB-lite"/>
    </source>
</evidence>